<feature type="transmembrane region" description="Helical" evidence="2">
    <location>
        <begin position="120"/>
        <end position="139"/>
    </location>
</feature>
<dbReference type="AlphaFoldDB" id="A0A7S0AVN8"/>
<feature type="compositionally biased region" description="Basic and acidic residues" evidence="1">
    <location>
        <begin position="198"/>
        <end position="230"/>
    </location>
</feature>
<feature type="region of interest" description="Disordered" evidence="1">
    <location>
        <begin position="191"/>
        <end position="230"/>
    </location>
</feature>
<evidence type="ECO:0000256" key="2">
    <source>
        <dbReference type="SAM" id="Phobius"/>
    </source>
</evidence>
<accession>A0A7S0AVN8</accession>
<sequence>MGGLGELAALIPAVFATAALFCSLLSSFLCRFVSILEINSGKNIQTGIWLKSQIYVLQDTETLEWDLYKGCGSYPSGVPYDAKWKTAGAMTIIAVVIGAICTFALYFASCMSFGDSVWKSFGYLLICNTLFQGLTLLFLSSNACSDSRDYIQDIEGRFELAGGCEMASGAKLSIAATVLWLVAGLLTLKTPNPSPDDQWAKEVVTEAKKTEAADEEKSNNEESKEGEDAA</sequence>
<organism evidence="3">
    <name type="scientific">Minutocellus polymorphus</name>
    <dbReference type="NCBI Taxonomy" id="265543"/>
    <lineage>
        <taxon>Eukaryota</taxon>
        <taxon>Sar</taxon>
        <taxon>Stramenopiles</taxon>
        <taxon>Ochrophyta</taxon>
        <taxon>Bacillariophyta</taxon>
        <taxon>Mediophyceae</taxon>
        <taxon>Cymatosirophycidae</taxon>
        <taxon>Cymatosirales</taxon>
        <taxon>Cymatosiraceae</taxon>
        <taxon>Minutocellus</taxon>
    </lineage>
</organism>
<feature type="transmembrane region" description="Helical" evidence="2">
    <location>
        <begin position="7"/>
        <end position="29"/>
    </location>
</feature>
<protein>
    <submittedName>
        <fullName evidence="3">Uncharacterized protein</fullName>
    </submittedName>
</protein>
<gene>
    <name evidence="3" type="ORF">MPOL1434_LOCUS8125</name>
</gene>
<evidence type="ECO:0000313" key="3">
    <source>
        <dbReference type="EMBL" id="CAD8374718.1"/>
    </source>
</evidence>
<name>A0A7S0AVN8_9STRA</name>
<dbReference type="EMBL" id="HBEJ01013836">
    <property type="protein sequence ID" value="CAD8374718.1"/>
    <property type="molecule type" value="Transcribed_RNA"/>
</dbReference>
<keyword evidence="2" id="KW-1133">Transmembrane helix</keyword>
<evidence type="ECO:0000256" key="1">
    <source>
        <dbReference type="SAM" id="MobiDB-lite"/>
    </source>
</evidence>
<keyword evidence="2" id="KW-0812">Transmembrane</keyword>
<keyword evidence="2" id="KW-0472">Membrane</keyword>
<feature type="transmembrane region" description="Helical" evidence="2">
    <location>
        <begin position="87"/>
        <end position="108"/>
    </location>
</feature>
<reference evidence="3" key="1">
    <citation type="submission" date="2021-01" db="EMBL/GenBank/DDBJ databases">
        <authorList>
            <person name="Corre E."/>
            <person name="Pelletier E."/>
            <person name="Niang G."/>
            <person name="Scheremetjew M."/>
            <person name="Finn R."/>
            <person name="Kale V."/>
            <person name="Holt S."/>
            <person name="Cochrane G."/>
            <person name="Meng A."/>
            <person name="Brown T."/>
            <person name="Cohen L."/>
        </authorList>
    </citation>
    <scope>NUCLEOTIDE SEQUENCE</scope>
    <source>
        <strain evidence="3">CCMP3303</strain>
    </source>
</reference>
<proteinExistence type="predicted"/>